<dbReference type="PANTHER" id="PTHR47171">
    <property type="entry name" value="FARA-RELATED"/>
    <property type="match status" value="1"/>
</dbReference>
<keyword evidence="1" id="KW-0479">Metal-binding</keyword>
<dbReference type="CDD" id="cd00067">
    <property type="entry name" value="GAL4"/>
    <property type="match status" value="1"/>
</dbReference>
<keyword evidence="4" id="KW-0238">DNA-binding</keyword>
<dbReference type="GO" id="GO:0008270">
    <property type="term" value="F:zinc ion binding"/>
    <property type="evidence" value="ECO:0007669"/>
    <property type="project" value="InterPro"/>
</dbReference>
<reference evidence="10" key="1">
    <citation type="submission" date="2015-05" db="EMBL/GenBank/DDBJ databases">
        <authorList>
            <person name="Fogelqvist Johan"/>
        </authorList>
    </citation>
    <scope>NUCLEOTIDE SEQUENCE [LARGE SCALE GENOMIC DNA]</scope>
</reference>
<evidence type="ECO:0000313" key="10">
    <source>
        <dbReference type="Proteomes" id="UP000045706"/>
    </source>
</evidence>
<evidence type="ECO:0000256" key="4">
    <source>
        <dbReference type="ARBA" id="ARBA00023125"/>
    </source>
</evidence>
<dbReference type="GO" id="GO:0003677">
    <property type="term" value="F:DNA binding"/>
    <property type="evidence" value="ECO:0007669"/>
    <property type="project" value="UniProtKB-KW"/>
</dbReference>
<dbReference type="SUPFAM" id="SSF57701">
    <property type="entry name" value="Zn2/Cys6 DNA-binding domain"/>
    <property type="match status" value="1"/>
</dbReference>
<dbReference type="SMART" id="SM00906">
    <property type="entry name" value="Fungal_trans"/>
    <property type="match status" value="1"/>
</dbReference>
<keyword evidence="6" id="KW-0539">Nucleus</keyword>
<dbReference type="InterPro" id="IPR001138">
    <property type="entry name" value="Zn2Cys6_DnaBD"/>
</dbReference>
<keyword evidence="5" id="KW-0804">Transcription</keyword>
<dbReference type="CDD" id="cd12148">
    <property type="entry name" value="fungal_TF_MHR"/>
    <property type="match status" value="1"/>
</dbReference>
<dbReference type="PROSITE" id="PS50048">
    <property type="entry name" value="ZN2_CY6_FUNGAL_2"/>
    <property type="match status" value="1"/>
</dbReference>
<dbReference type="InterPro" id="IPR036864">
    <property type="entry name" value="Zn2-C6_fun-type_DNA-bd_sf"/>
</dbReference>
<protein>
    <recommendedName>
        <fullName evidence="8">Zn(2)-C6 fungal-type domain-containing protein</fullName>
    </recommendedName>
</protein>
<keyword evidence="3" id="KW-0805">Transcription regulation</keyword>
<dbReference type="InterPro" id="IPR052073">
    <property type="entry name" value="Amide_Lactam_Regulators"/>
</dbReference>
<dbReference type="AlphaFoldDB" id="A0A0G4KVJ6"/>
<evidence type="ECO:0000259" key="8">
    <source>
        <dbReference type="PROSITE" id="PS50048"/>
    </source>
</evidence>
<evidence type="ECO:0000256" key="5">
    <source>
        <dbReference type="ARBA" id="ARBA00023163"/>
    </source>
</evidence>
<dbReference type="PANTHER" id="PTHR47171:SF4">
    <property type="entry name" value="ACETAMIDASE REGULATORY PROTEIN"/>
    <property type="match status" value="1"/>
</dbReference>
<evidence type="ECO:0000256" key="6">
    <source>
        <dbReference type="ARBA" id="ARBA00023242"/>
    </source>
</evidence>
<dbReference type="GO" id="GO:0006351">
    <property type="term" value="P:DNA-templated transcription"/>
    <property type="evidence" value="ECO:0007669"/>
    <property type="project" value="InterPro"/>
</dbReference>
<organism evidence="9 10">
    <name type="scientific">Verticillium longisporum</name>
    <name type="common">Verticillium dahliae var. longisporum</name>
    <dbReference type="NCBI Taxonomy" id="100787"/>
    <lineage>
        <taxon>Eukaryota</taxon>
        <taxon>Fungi</taxon>
        <taxon>Dikarya</taxon>
        <taxon>Ascomycota</taxon>
        <taxon>Pezizomycotina</taxon>
        <taxon>Sordariomycetes</taxon>
        <taxon>Hypocreomycetidae</taxon>
        <taxon>Glomerellales</taxon>
        <taxon>Plectosphaerellaceae</taxon>
        <taxon>Verticillium</taxon>
    </lineage>
</organism>
<keyword evidence="2" id="KW-0862">Zinc</keyword>
<evidence type="ECO:0000313" key="9">
    <source>
        <dbReference type="EMBL" id="CRK13465.1"/>
    </source>
</evidence>
<gene>
    <name evidence="9" type="ORF">BN1723_010048</name>
</gene>
<dbReference type="PROSITE" id="PS00463">
    <property type="entry name" value="ZN2_CY6_FUNGAL_1"/>
    <property type="match status" value="1"/>
</dbReference>
<feature type="domain" description="Zn(2)-C6 fungal-type" evidence="8">
    <location>
        <begin position="29"/>
        <end position="62"/>
    </location>
</feature>
<name>A0A0G4KVJ6_VERLO</name>
<evidence type="ECO:0000256" key="3">
    <source>
        <dbReference type="ARBA" id="ARBA00023015"/>
    </source>
</evidence>
<dbReference type="GO" id="GO:0000981">
    <property type="term" value="F:DNA-binding transcription factor activity, RNA polymerase II-specific"/>
    <property type="evidence" value="ECO:0007669"/>
    <property type="project" value="InterPro"/>
</dbReference>
<dbReference type="InterPro" id="IPR007219">
    <property type="entry name" value="XnlR_reg_dom"/>
</dbReference>
<evidence type="ECO:0000256" key="1">
    <source>
        <dbReference type="ARBA" id="ARBA00022723"/>
    </source>
</evidence>
<dbReference type="EMBL" id="CVQI01004113">
    <property type="protein sequence ID" value="CRK13465.1"/>
    <property type="molecule type" value="Genomic_DNA"/>
</dbReference>
<accession>A0A0G4KVJ6</accession>
<evidence type="ECO:0000256" key="7">
    <source>
        <dbReference type="SAM" id="MobiDB-lite"/>
    </source>
</evidence>
<dbReference type="Proteomes" id="UP000045706">
    <property type="component" value="Unassembled WGS sequence"/>
</dbReference>
<feature type="region of interest" description="Disordered" evidence="7">
    <location>
        <begin position="64"/>
        <end position="125"/>
    </location>
</feature>
<evidence type="ECO:0000256" key="2">
    <source>
        <dbReference type="ARBA" id="ARBA00022833"/>
    </source>
</evidence>
<dbReference type="Pfam" id="PF00172">
    <property type="entry name" value="Zn_clus"/>
    <property type="match status" value="1"/>
</dbReference>
<dbReference type="Gene3D" id="4.10.240.10">
    <property type="entry name" value="Zn(2)-C6 fungal-type DNA-binding domain"/>
    <property type="match status" value="1"/>
</dbReference>
<proteinExistence type="predicted"/>
<dbReference type="Pfam" id="PF04082">
    <property type="entry name" value="Fungal_trans"/>
    <property type="match status" value="1"/>
</dbReference>
<sequence length="392" mass="44416">MTRLIMSPEGRISRRANIATKTGRTNGKACERCHYRKVRCDMLQKGAPCSNCVAHDIKECKVFEKRKSRPKSPSDGGVTLAPLQPRLERQHPATAPATPSLPHLRPDAANQLPTSGSSLVERRASACDASEQVTRNLADFINREDLRNVEITHRCRLYFIGTEFSNLNHILQHRSRWPNESVLHFGSLTFPARTPSMPSGSLELPNKGLADELVEAYFTHVNRGFPIVDEIDFKRSYYSITNRSTPSIKPVSLLLLNALFLVGAHALAPHREDIKALRPVFFSRTQTIFDKRYEKHREAYLQTALLLTWQCEDLEDVVSNSWHWIGVAARTAFGLGIHRNADPSNLNVADKRLWIRLWWIVFQFDVVISAAYGRPQAMIPMCQCSSFSILTE</sequence>
<dbReference type="SMART" id="SM00066">
    <property type="entry name" value="GAL4"/>
    <property type="match status" value="1"/>
</dbReference>